<feature type="region of interest" description="Disordered" evidence="1">
    <location>
        <begin position="75"/>
        <end position="99"/>
    </location>
</feature>
<dbReference type="Proteomes" id="UP000268162">
    <property type="component" value="Unassembled WGS sequence"/>
</dbReference>
<name>A0A4Q0A209_9FUNG</name>
<dbReference type="SUPFAM" id="SSF51197">
    <property type="entry name" value="Clavaminate synthase-like"/>
    <property type="match status" value="1"/>
</dbReference>
<dbReference type="SMART" id="SM00558">
    <property type="entry name" value="JmjC"/>
    <property type="match status" value="1"/>
</dbReference>
<feature type="non-terminal residue" evidence="3">
    <location>
        <position position="1"/>
    </location>
</feature>
<dbReference type="PANTHER" id="PTHR12461:SF101">
    <property type="entry name" value="TRNA WYBUTOSINE-SYNTHESIZING PROTEIN 4"/>
    <property type="match status" value="1"/>
</dbReference>
<protein>
    <recommendedName>
        <fullName evidence="2">JmjC domain-containing protein</fullName>
    </recommendedName>
</protein>
<feature type="domain" description="JmjC" evidence="2">
    <location>
        <begin position="103"/>
        <end position="260"/>
    </location>
</feature>
<evidence type="ECO:0000313" key="3">
    <source>
        <dbReference type="EMBL" id="RKP40133.1"/>
    </source>
</evidence>
<gene>
    <name evidence="3" type="ORF">BJ085DRAFT_17989</name>
</gene>
<dbReference type="InterPro" id="IPR041667">
    <property type="entry name" value="Cupin_8"/>
</dbReference>
<evidence type="ECO:0000259" key="2">
    <source>
        <dbReference type="PROSITE" id="PS51184"/>
    </source>
</evidence>
<reference evidence="4" key="1">
    <citation type="journal article" date="2018" name="Nat. Microbiol.">
        <title>Leveraging single-cell genomics to expand the fungal tree of life.</title>
        <authorList>
            <person name="Ahrendt S.R."/>
            <person name="Quandt C.A."/>
            <person name="Ciobanu D."/>
            <person name="Clum A."/>
            <person name="Salamov A."/>
            <person name="Andreopoulos B."/>
            <person name="Cheng J.F."/>
            <person name="Woyke T."/>
            <person name="Pelin A."/>
            <person name="Henrissat B."/>
            <person name="Reynolds N.K."/>
            <person name="Benny G.L."/>
            <person name="Smith M.E."/>
            <person name="James T.Y."/>
            <person name="Grigoriev I.V."/>
        </authorList>
    </citation>
    <scope>NUCLEOTIDE SEQUENCE [LARGE SCALE GENOMIC DNA]</scope>
    <source>
        <strain evidence="4">RSA 468</strain>
    </source>
</reference>
<proteinExistence type="predicted"/>
<dbReference type="FunFam" id="2.60.120.650:FF:000046">
    <property type="entry name" value="JmjC domain-containing protein D"/>
    <property type="match status" value="1"/>
</dbReference>
<evidence type="ECO:0000313" key="4">
    <source>
        <dbReference type="Proteomes" id="UP000268162"/>
    </source>
</evidence>
<accession>A0A4Q0A209</accession>
<dbReference type="PROSITE" id="PS51184">
    <property type="entry name" value="JMJC"/>
    <property type="match status" value="1"/>
</dbReference>
<dbReference type="Pfam" id="PF13621">
    <property type="entry name" value="Cupin_8"/>
    <property type="match status" value="1"/>
</dbReference>
<dbReference type="EMBL" id="ML002224">
    <property type="protein sequence ID" value="RKP40133.1"/>
    <property type="molecule type" value="Genomic_DNA"/>
</dbReference>
<dbReference type="Gene3D" id="2.60.120.650">
    <property type="entry name" value="Cupin"/>
    <property type="match status" value="1"/>
</dbReference>
<organism evidence="3 4">
    <name type="scientific">Dimargaris cristalligena</name>
    <dbReference type="NCBI Taxonomy" id="215637"/>
    <lineage>
        <taxon>Eukaryota</taxon>
        <taxon>Fungi</taxon>
        <taxon>Fungi incertae sedis</taxon>
        <taxon>Zoopagomycota</taxon>
        <taxon>Kickxellomycotina</taxon>
        <taxon>Dimargaritomycetes</taxon>
        <taxon>Dimargaritales</taxon>
        <taxon>Dimargaritaceae</taxon>
        <taxon>Dimargaris</taxon>
    </lineage>
</organism>
<dbReference type="STRING" id="215637.A0A4Q0A209"/>
<dbReference type="InterPro" id="IPR003347">
    <property type="entry name" value="JmjC_dom"/>
</dbReference>
<dbReference type="PANTHER" id="PTHR12461">
    <property type="entry name" value="HYPOXIA-INDUCIBLE FACTOR 1 ALPHA INHIBITOR-RELATED"/>
    <property type="match status" value="1"/>
</dbReference>
<dbReference type="AlphaFoldDB" id="A0A4Q0A209"/>
<keyword evidence="4" id="KW-1185">Reference proteome</keyword>
<sequence>SSSPTPPRIITRAVDHWPALSDRPWGDLNYLVRTIGADRLVPVEIGPDYTSPHWSQRLMPLAEFVQQYLIRPGTTGAAASDQGDSGETAGQLPNMPDPPPAIGYLAQHDLLAQVPVLRQDIAVPDYCYCGPDPDDDGNEAECPAPAEPLLNSWFGPAGTVSPLHHDPYHNLLTQVVGYKYIRLYSPAQSGRLYPFNAEDSLMTNTSQVDLDNIDDDCFPEFRSTPYYECILVPGQILYIPPYWWHYVRSLSTSFSISFWF</sequence>
<evidence type="ECO:0000256" key="1">
    <source>
        <dbReference type="SAM" id="MobiDB-lite"/>
    </source>
</evidence>